<dbReference type="InterPro" id="IPR050309">
    <property type="entry name" value="Type-B_Carboxylest/Lipase"/>
</dbReference>
<feature type="chain" id="PRO_5005111028" description="Carboxylic ester hydrolase" evidence="3">
    <location>
        <begin position="24"/>
        <end position="540"/>
    </location>
</feature>
<gene>
    <name evidence="5" type="ORF">M413DRAFT_155653</name>
</gene>
<comment type="similarity">
    <text evidence="1 3">Belongs to the type-B carboxylesterase/lipase family.</text>
</comment>
<evidence type="ECO:0000313" key="5">
    <source>
        <dbReference type="EMBL" id="KIM40906.1"/>
    </source>
</evidence>
<dbReference type="InterPro" id="IPR002018">
    <property type="entry name" value="CarbesteraseB"/>
</dbReference>
<feature type="signal peptide" evidence="3">
    <location>
        <begin position="1"/>
        <end position="23"/>
    </location>
</feature>
<reference evidence="6" key="2">
    <citation type="submission" date="2015-01" db="EMBL/GenBank/DDBJ databases">
        <title>Evolutionary Origins and Diversification of the Mycorrhizal Mutualists.</title>
        <authorList>
            <consortium name="DOE Joint Genome Institute"/>
            <consortium name="Mycorrhizal Genomics Consortium"/>
            <person name="Kohler A."/>
            <person name="Kuo A."/>
            <person name="Nagy L.G."/>
            <person name="Floudas D."/>
            <person name="Copeland A."/>
            <person name="Barry K.W."/>
            <person name="Cichocki N."/>
            <person name="Veneault-Fourrey C."/>
            <person name="LaButti K."/>
            <person name="Lindquist E.A."/>
            <person name="Lipzen A."/>
            <person name="Lundell T."/>
            <person name="Morin E."/>
            <person name="Murat C."/>
            <person name="Riley R."/>
            <person name="Ohm R."/>
            <person name="Sun H."/>
            <person name="Tunlid A."/>
            <person name="Henrissat B."/>
            <person name="Grigoriev I.V."/>
            <person name="Hibbett D.S."/>
            <person name="Martin F."/>
        </authorList>
    </citation>
    <scope>NUCLEOTIDE SEQUENCE [LARGE SCALE GENOMIC DNA]</scope>
    <source>
        <strain evidence="6">h7</strain>
    </source>
</reference>
<dbReference type="ESTHER" id="hebcy-a0a0c3cbb9">
    <property type="family name" value="Fungal_carboxylesterase_lipase"/>
</dbReference>
<dbReference type="Proteomes" id="UP000053424">
    <property type="component" value="Unassembled WGS sequence"/>
</dbReference>
<dbReference type="OrthoDB" id="408631at2759"/>
<evidence type="ECO:0000256" key="3">
    <source>
        <dbReference type="RuleBase" id="RU361235"/>
    </source>
</evidence>
<organism evidence="5 6">
    <name type="scientific">Hebeloma cylindrosporum</name>
    <dbReference type="NCBI Taxonomy" id="76867"/>
    <lineage>
        <taxon>Eukaryota</taxon>
        <taxon>Fungi</taxon>
        <taxon>Dikarya</taxon>
        <taxon>Basidiomycota</taxon>
        <taxon>Agaricomycotina</taxon>
        <taxon>Agaricomycetes</taxon>
        <taxon>Agaricomycetidae</taxon>
        <taxon>Agaricales</taxon>
        <taxon>Agaricineae</taxon>
        <taxon>Hymenogastraceae</taxon>
        <taxon>Hebeloma</taxon>
    </lineage>
</organism>
<dbReference type="PROSITE" id="PS00122">
    <property type="entry name" value="CARBOXYLESTERASE_B_1"/>
    <property type="match status" value="1"/>
</dbReference>
<name>A0A0C3CBB9_HEBCY</name>
<dbReference type="STRING" id="686832.A0A0C3CBB9"/>
<keyword evidence="6" id="KW-1185">Reference proteome</keyword>
<dbReference type="EC" id="3.1.1.-" evidence="3"/>
<keyword evidence="3" id="KW-0732">Signal</keyword>
<dbReference type="Pfam" id="PF00135">
    <property type="entry name" value="COesterase"/>
    <property type="match status" value="1"/>
</dbReference>
<keyword evidence="2 3" id="KW-0378">Hydrolase</keyword>
<dbReference type="PANTHER" id="PTHR11559">
    <property type="entry name" value="CARBOXYLESTERASE"/>
    <property type="match status" value="1"/>
</dbReference>
<dbReference type="GO" id="GO:0016787">
    <property type="term" value="F:hydrolase activity"/>
    <property type="evidence" value="ECO:0007669"/>
    <property type="project" value="UniProtKB-KW"/>
</dbReference>
<dbReference type="SUPFAM" id="SSF53474">
    <property type="entry name" value="alpha/beta-Hydrolases"/>
    <property type="match status" value="1"/>
</dbReference>
<reference evidence="5 6" key="1">
    <citation type="submission" date="2014-04" db="EMBL/GenBank/DDBJ databases">
        <authorList>
            <consortium name="DOE Joint Genome Institute"/>
            <person name="Kuo A."/>
            <person name="Gay G."/>
            <person name="Dore J."/>
            <person name="Kohler A."/>
            <person name="Nagy L.G."/>
            <person name="Floudas D."/>
            <person name="Copeland A."/>
            <person name="Barry K.W."/>
            <person name="Cichocki N."/>
            <person name="Veneault-Fourrey C."/>
            <person name="LaButti K."/>
            <person name="Lindquist E.A."/>
            <person name="Lipzen A."/>
            <person name="Lundell T."/>
            <person name="Morin E."/>
            <person name="Murat C."/>
            <person name="Sun H."/>
            <person name="Tunlid A."/>
            <person name="Henrissat B."/>
            <person name="Grigoriev I.V."/>
            <person name="Hibbett D.S."/>
            <person name="Martin F."/>
            <person name="Nordberg H.P."/>
            <person name="Cantor M.N."/>
            <person name="Hua S.X."/>
        </authorList>
    </citation>
    <scope>NUCLEOTIDE SEQUENCE [LARGE SCALE GENOMIC DNA]</scope>
    <source>
        <strain evidence="6">h7</strain>
    </source>
</reference>
<dbReference type="EMBL" id="KN831781">
    <property type="protein sequence ID" value="KIM40906.1"/>
    <property type="molecule type" value="Genomic_DNA"/>
</dbReference>
<dbReference type="InterPro" id="IPR019826">
    <property type="entry name" value="Carboxylesterase_B_AS"/>
</dbReference>
<evidence type="ECO:0000313" key="6">
    <source>
        <dbReference type="Proteomes" id="UP000053424"/>
    </source>
</evidence>
<dbReference type="Gene3D" id="3.40.50.1820">
    <property type="entry name" value="alpha/beta hydrolase"/>
    <property type="match status" value="1"/>
</dbReference>
<evidence type="ECO:0000256" key="2">
    <source>
        <dbReference type="ARBA" id="ARBA00022801"/>
    </source>
</evidence>
<evidence type="ECO:0000259" key="4">
    <source>
        <dbReference type="Pfam" id="PF00135"/>
    </source>
</evidence>
<accession>A0A0C3CBB9</accession>
<evidence type="ECO:0000256" key="1">
    <source>
        <dbReference type="ARBA" id="ARBA00005964"/>
    </source>
</evidence>
<proteinExistence type="inferred from homology"/>
<sequence>MLENLALFAWFLGTFFTAGPTVQLNDAIITGIDAANVSKFLGIPYALPPVGSLRFRKPVPFEITSDRNVQSYGPSCPQQKVGFVPFNGSADISAFGNNPVLNYAPGEESEDCLTINVMRPLDTGPQDRYPVVVWIYGGAFQFGNAESHDIMGARIVKRSVALGTPVIYVAMNYRSSAFGFLGGQQVFEEKVGNLGLWDQRLALSWVKRHIESFGGNSSQIMIWGISSGAISVALQMIGPDSGENKEDLFHSAFMQSGATIPIGHITEGQKHYDFLLKETGCAKPGIDTLNCLRILDYPILKAAVDKSPSVSDYTSLNLAWVPRADGEFLKDNPQRMTQRGLVAKVPFVSGGVDDEGTVFGLSSRSVTTEEDFRQYVHEIFAPKAPIEELDPLWTLYPSIPSEGSPFDTGNNNTFLSPQFKRMSAFQGDVVFQAPIRFFLQSLSGRQKMWSFLSKQLKYLPALGSFHGSDFLLTLMEDYLIRFAVRHDPNNGTEPVWPEYTRESPQRYIFPPWFGTPTVQLDTQRADQMAFLTNLSLAYPL</sequence>
<dbReference type="InterPro" id="IPR029058">
    <property type="entry name" value="AB_hydrolase_fold"/>
</dbReference>
<feature type="domain" description="Carboxylesterase type B" evidence="4">
    <location>
        <begin position="20"/>
        <end position="470"/>
    </location>
</feature>
<dbReference type="HOGENOM" id="CLU_006586_10_6_1"/>
<dbReference type="AlphaFoldDB" id="A0A0C3CBB9"/>
<protein>
    <recommendedName>
        <fullName evidence="3">Carboxylic ester hydrolase</fullName>
        <ecNumber evidence="3">3.1.1.-</ecNumber>
    </recommendedName>
</protein>